<sequence length="60" mass="6948">MCSREGHGSLTLHKLEASLHKRLHLLYTTEKKLSARVSKRKWEGFRARPPATAPRTRSHK</sequence>
<keyword evidence="2" id="KW-1185">Reference proteome</keyword>
<reference evidence="1 2" key="1">
    <citation type="submission" date="2019-06" db="EMBL/GenBank/DDBJ databases">
        <title>A chromosomal-level reference genome of Carpinus fangiana (Coryloideae, Betulaceae).</title>
        <authorList>
            <person name="Yang X."/>
            <person name="Wang Z."/>
            <person name="Zhang L."/>
            <person name="Hao G."/>
            <person name="Liu J."/>
            <person name="Yang Y."/>
        </authorList>
    </citation>
    <scope>NUCLEOTIDE SEQUENCE [LARGE SCALE GENOMIC DNA]</scope>
    <source>
        <strain evidence="1">Cfa_2016G</strain>
        <tissue evidence="1">Leaf</tissue>
    </source>
</reference>
<dbReference type="EMBL" id="CM017328">
    <property type="protein sequence ID" value="KAE8125122.1"/>
    <property type="molecule type" value="Genomic_DNA"/>
</dbReference>
<dbReference type="AlphaFoldDB" id="A0A5N6RS93"/>
<dbReference type="Proteomes" id="UP000327013">
    <property type="component" value="Chromosome 8"/>
</dbReference>
<gene>
    <name evidence="1" type="ORF">FH972_019957</name>
</gene>
<protein>
    <submittedName>
        <fullName evidence="1">Uncharacterized protein</fullName>
    </submittedName>
</protein>
<evidence type="ECO:0000313" key="2">
    <source>
        <dbReference type="Proteomes" id="UP000327013"/>
    </source>
</evidence>
<name>A0A5N6RS93_9ROSI</name>
<organism evidence="1 2">
    <name type="scientific">Carpinus fangiana</name>
    <dbReference type="NCBI Taxonomy" id="176857"/>
    <lineage>
        <taxon>Eukaryota</taxon>
        <taxon>Viridiplantae</taxon>
        <taxon>Streptophyta</taxon>
        <taxon>Embryophyta</taxon>
        <taxon>Tracheophyta</taxon>
        <taxon>Spermatophyta</taxon>
        <taxon>Magnoliopsida</taxon>
        <taxon>eudicotyledons</taxon>
        <taxon>Gunneridae</taxon>
        <taxon>Pentapetalae</taxon>
        <taxon>rosids</taxon>
        <taxon>fabids</taxon>
        <taxon>Fagales</taxon>
        <taxon>Betulaceae</taxon>
        <taxon>Carpinus</taxon>
    </lineage>
</organism>
<proteinExistence type="predicted"/>
<evidence type="ECO:0000313" key="1">
    <source>
        <dbReference type="EMBL" id="KAE8125122.1"/>
    </source>
</evidence>
<accession>A0A5N6RS93</accession>